<keyword evidence="4" id="KW-0479">Metal-binding</keyword>
<evidence type="ECO:0000256" key="6">
    <source>
        <dbReference type="ARBA" id="ARBA00023002"/>
    </source>
</evidence>
<feature type="region of interest" description="Disordered" evidence="8">
    <location>
        <begin position="1"/>
        <end position="37"/>
    </location>
</feature>
<organism evidence="9 10">
    <name type="scientific">Sphaerulina musiva (strain SO2202)</name>
    <name type="common">Poplar stem canker fungus</name>
    <name type="synonym">Septoria musiva</name>
    <dbReference type="NCBI Taxonomy" id="692275"/>
    <lineage>
        <taxon>Eukaryota</taxon>
        <taxon>Fungi</taxon>
        <taxon>Dikarya</taxon>
        <taxon>Ascomycota</taxon>
        <taxon>Pezizomycotina</taxon>
        <taxon>Dothideomycetes</taxon>
        <taxon>Dothideomycetidae</taxon>
        <taxon>Mycosphaerellales</taxon>
        <taxon>Mycosphaerellaceae</taxon>
        <taxon>Sphaerulina</taxon>
    </lineage>
</organism>
<evidence type="ECO:0000313" key="9">
    <source>
        <dbReference type="EMBL" id="EMF14361.1"/>
    </source>
</evidence>
<gene>
    <name evidence="9" type="ORF">SEPMUDRAFT_115639</name>
</gene>
<evidence type="ECO:0000313" key="10">
    <source>
        <dbReference type="Proteomes" id="UP000016931"/>
    </source>
</evidence>
<dbReference type="STRING" id="692275.M3C254"/>
<dbReference type="GO" id="GO:0051213">
    <property type="term" value="F:dioxygenase activity"/>
    <property type="evidence" value="ECO:0007669"/>
    <property type="project" value="UniProtKB-KW"/>
</dbReference>
<dbReference type="InterPro" id="IPR008775">
    <property type="entry name" value="Phytyl_CoA_dOase-like"/>
</dbReference>
<dbReference type="eggNOG" id="ENOG502RV91">
    <property type="taxonomic scope" value="Eukaryota"/>
</dbReference>
<evidence type="ECO:0000256" key="8">
    <source>
        <dbReference type="SAM" id="MobiDB-lite"/>
    </source>
</evidence>
<dbReference type="RefSeq" id="XP_016762482.1">
    <property type="nucleotide sequence ID" value="XM_016901184.1"/>
</dbReference>
<dbReference type="PANTHER" id="PTHR20883:SF45">
    <property type="entry name" value="PHYTANOYL-COA DIOXYGENASE FAMILY PROTEIN"/>
    <property type="match status" value="1"/>
</dbReference>
<dbReference type="Gene3D" id="2.60.120.620">
    <property type="entry name" value="q2cbj1_9rhob like domain"/>
    <property type="match status" value="1"/>
</dbReference>
<keyword evidence="6" id="KW-0560">Oxidoreductase</keyword>
<evidence type="ECO:0000256" key="4">
    <source>
        <dbReference type="ARBA" id="ARBA00022723"/>
    </source>
</evidence>
<evidence type="ECO:0000256" key="7">
    <source>
        <dbReference type="ARBA" id="ARBA00023004"/>
    </source>
</evidence>
<keyword evidence="7" id="KW-0408">Iron</keyword>
<keyword evidence="10" id="KW-1185">Reference proteome</keyword>
<evidence type="ECO:0000256" key="2">
    <source>
        <dbReference type="ARBA" id="ARBA00005830"/>
    </source>
</evidence>
<evidence type="ECO:0000256" key="5">
    <source>
        <dbReference type="ARBA" id="ARBA00022964"/>
    </source>
</evidence>
<protein>
    <recommendedName>
        <fullName evidence="11">PhyH-domain-containing protein</fullName>
    </recommendedName>
</protein>
<comment type="subunit">
    <text evidence="3">Homodimer.</text>
</comment>
<dbReference type="Pfam" id="PF05721">
    <property type="entry name" value="PhyH"/>
    <property type="match status" value="1"/>
</dbReference>
<dbReference type="OMA" id="DYHTRNC"/>
<accession>M3C254</accession>
<evidence type="ECO:0000256" key="1">
    <source>
        <dbReference type="ARBA" id="ARBA00001962"/>
    </source>
</evidence>
<evidence type="ECO:0008006" key="11">
    <source>
        <dbReference type="Google" id="ProtNLM"/>
    </source>
</evidence>
<dbReference type="HOGENOM" id="CLU_047725_0_1_1"/>
<sequence>MAPGLGLAHTDPTSYHESKKKSLHQNGDDASATQRKSTKVPAVPVLQNDCEVEDVVKALKIAGGCIIKNAVAHEHLDQIETDLRPYLNADIPWEGDFFPPQTRRCYNLIPSSLTCATRIIMHPLYQRVCSAFLRTTNWFWSGHKKTYATSLPQIMNTVCFSIGPGATAQPLHRDDWCYHVVARKVEVYPEDLQRDVGVGFFVAGKKATRENGCTRFIPGSHLWEHERQPEDELCAFAELEKGDGFIMLASCYHGGGANTTTDEERLLYSCFMTRGWLRQEENHYLNMGLDKVKTLPREIQDICGYALSEPFLGWVNSTTPRVVLDPSIQGSKDMVSDAPA</sequence>
<dbReference type="SUPFAM" id="SSF51197">
    <property type="entry name" value="Clavaminate synthase-like"/>
    <property type="match status" value="1"/>
</dbReference>
<dbReference type="Proteomes" id="UP000016931">
    <property type="component" value="Unassembled WGS sequence"/>
</dbReference>
<comment type="cofactor">
    <cofactor evidence="1">
        <name>Fe cation</name>
        <dbReference type="ChEBI" id="CHEBI:24875"/>
    </cofactor>
</comment>
<dbReference type="GeneID" id="27898321"/>
<proteinExistence type="inferred from homology"/>
<keyword evidence="5" id="KW-0223">Dioxygenase</keyword>
<evidence type="ECO:0000256" key="3">
    <source>
        <dbReference type="ARBA" id="ARBA00011738"/>
    </source>
</evidence>
<name>M3C254_SPHMS</name>
<dbReference type="AlphaFoldDB" id="M3C254"/>
<reference evidence="9 10" key="1">
    <citation type="journal article" date="2012" name="PLoS Pathog.">
        <title>Diverse lifestyles and strategies of plant pathogenesis encoded in the genomes of eighteen Dothideomycetes fungi.</title>
        <authorList>
            <person name="Ohm R.A."/>
            <person name="Feau N."/>
            <person name="Henrissat B."/>
            <person name="Schoch C.L."/>
            <person name="Horwitz B.A."/>
            <person name="Barry K.W."/>
            <person name="Condon B.J."/>
            <person name="Copeland A.C."/>
            <person name="Dhillon B."/>
            <person name="Glaser F."/>
            <person name="Hesse C.N."/>
            <person name="Kosti I."/>
            <person name="LaButti K."/>
            <person name="Lindquist E.A."/>
            <person name="Lucas S."/>
            <person name="Salamov A.A."/>
            <person name="Bradshaw R.E."/>
            <person name="Ciuffetti L."/>
            <person name="Hamelin R.C."/>
            <person name="Kema G.H.J."/>
            <person name="Lawrence C."/>
            <person name="Scott J.A."/>
            <person name="Spatafora J.W."/>
            <person name="Turgeon B.G."/>
            <person name="de Wit P.J.G.M."/>
            <person name="Zhong S."/>
            <person name="Goodwin S.B."/>
            <person name="Grigoriev I.V."/>
        </authorList>
    </citation>
    <scope>NUCLEOTIDE SEQUENCE [LARGE SCALE GENOMIC DNA]</scope>
    <source>
        <strain evidence="9 10">SO2202</strain>
    </source>
</reference>
<dbReference type="PANTHER" id="PTHR20883">
    <property type="entry name" value="PHYTANOYL-COA DIOXYGENASE DOMAIN CONTAINING 1"/>
    <property type="match status" value="1"/>
</dbReference>
<dbReference type="EMBL" id="KB456262">
    <property type="protein sequence ID" value="EMF14361.1"/>
    <property type="molecule type" value="Genomic_DNA"/>
</dbReference>
<comment type="similarity">
    <text evidence="2">Belongs to the PhyH family.</text>
</comment>
<dbReference type="GO" id="GO:0046872">
    <property type="term" value="F:metal ion binding"/>
    <property type="evidence" value="ECO:0007669"/>
    <property type="project" value="UniProtKB-KW"/>
</dbReference>
<dbReference type="OrthoDB" id="3630132at2759"/>